<dbReference type="Pfam" id="PF08245">
    <property type="entry name" value="Mur_ligase_M"/>
    <property type="match status" value="1"/>
</dbReference>
<dbReference type="SUPFAM" id="SSF53623">
    <property type="entry name" value="MurD-like peptide ligases, catalytic domain"/>
    <property type="match status" value="1"/>
</dbReference>
<gene>
    <name evidence="2" type="ORF">RYJ27_06120</name>
</gene>
<dbReference type="InterPro" id="IPR036565">
    <property type="entry name" value="Mur-like_cat_sf"/>
</dbReference>
<proteinExistence type="predicted"/>
<feature type="domain" description="Mur ligase central" evidence="1">
    <location>
        <begin position="54"/>
        <end position="197"/>
    </location>
</feature>
<accession>A0AAU0MJQ6</accession>
<dbReference type="PANTHER" id="PTHR23135:SF7">
    <property type="entry name" value="LIPID II ISOGLUTAMINYL SYNTHASE (GLUTAMINE-HYDROLYZING) SUBUNIT MURT"/>
    <property type="match status" value="1"/>
</dbReference>
<protein>
    <submittedName>
        <fullName evidence="2">MurT ligase domain-containing protein</fullName>
    </submittedName>
</protein>
<reference evidence="2 3" key="1">
    <citation type="submission" date="2023-10" db="EMBL/GenBank/DDBJ databases">
        <title>Y20.</title>
        <authorList>
            <person name="Zhang G."/>
            <person name="Ding Y."/>
        </authorList>
    </citation>
    <scope>NUCLEOTIDE SEQUENCE [LARGE SCALE GENOMIC DNA]</scope>
    <source>
        <strain evidence="2 3">Y20</strain>
    </source>
</reference>
<dbReference type="Gene3D" id="3.40.1190.10">
    <property type="entry name" value="Mur-like, catalytic domain"/>
    <property type="match status" value="1"/>
</dbReference>
<evidence type="ECO:0000313" key="3">
    <source>
        <dbReference type="Proteomes" id="UP001329313"/>
    </source>
</evidence>
<dbReference type="GO" id="GO:0005524">
    <property type="term" value="F:ATP binding"/>
    <property type="evidence" value="ECO:0007669"/>
    <property type="project" value="InterPro"/>
</dbReference>
<name>A0AAU0MJQ6_9MICO</name>
<dbReference type="KEGG" id="mliy:RYJ27_06120"/>
<keyword evidence="3" id="KW-1185">Reference proteome</keyword>
<dbReference type="RefSeq" id="WP_330171830.1">
    <property type="nucleotide sequence ID" value="NZ_CP137080.1"/>
</dbReference>
<evidence type="ECO:0000259" key="1">
    <source>
        <dbReference type="Pfam" id="PF08245"/>
    </source>
</evidence>
<dbReference type="EMBL" id="CP137080">
    <property type="protein sequence ID" value="WOQ70762.1"/>
    <property type="molecule type" value="Genomic_DNA"/>
</dbReference>
<dbReference type="GO" id="GO:0016881">
    <property type="term" value="F:acid-amino acid ligase activity"/>
    <property type="evidence" value="ECO:0007669"/>
    <property type="project" value="InterPro"/>
</dbReference>
<dbReference type="AlphaFoldDB" id="A0AAU0MJQ6"/>
<organism evidence="2 3">
    <name type="scientific">Microbacterium limosum</name>
    <dbReference type="NCBI Taxonomy" id="3079935"/>
    <lineage>
        <taxon>Bacteria</taxon>
        <taxon>Bacillati</taxon>
        <taxon>Actinomycetota</taxon>
        <taxon>Actinomycetes</taxon>
        <taxon>Micrococcales</taxon>
        <taxon>Microbacteriaceae</taxon>
        <taxon>Microbacterium</taxon>
    </lineage>
</organism>
<evidence type="ECO:0000313" key="2">
    <source>
        <dbReference type="EMBL" id="WOQ70762.1"/>
    </source>
</evidence>
<sequence length="424" mass="44849">MLDAIGVAAGRAVQAVLRARGGKGSGGPGLVTNRIAPGLLPRVLASFPGGLVVVSGTAGKSTTTKMVTAVLRAHGLRVFTNSSTANLPQGITSAVLDEGDWRGRVDADIAVLEMDEAFGAKIAAMYRARVVTLTNINLDDIARFESYERVIRLLTTIAQRADGAVVLNADDASLSRVAASVRDTGRTVRRFGVSTQVMSDQPYGLGYVRTEPGRMAPADGTVVESIDGRSAVLADAAGSFPLTLPARGAHFAVDAAAAVETAREVLGARFDRDLAARTLSELKPVFGRGETVEIQGQRIECVLVQNTASFQLNIDALGSARERLFVGIGDEEEDTSWLWTVHTGSLGRVDIVGGPKADAMANRLAYDGVVFDAVDTDLIRAFEAFLALPAPAHGDKTVVFTSRSMRKIRGHYGLTTQEVRSGSR</sequence>
<dbReference type="Proteomes" id="UP001329313">
    <property type="component" value="Chromosome"/>
</dbReference>
<keyword evidence="2" id="KW-0436">Ligase</keyword>
<dbReference type="PANTHER" id="PTHR23135">
    <property type="entry name" value="MUR LIGASE FAMILY MEMBER"/>
    <property type="match status" value="1"/>
</dbReference>
<dbReference type="InterPro" id="IPR013221">
    <property type="entry name" value="Mur_ligase_cen"/>
</dbReference>